<dbReference type="RefSeq" id="WP_250924629.1">
    <property type="nucleotide sequence ID" value="NZ_JAMQAW010000118.1"/>
</dbReference>
<accession>A0ABT0V0S6</accession>
<name>A0ABT0V0S6_9ACTN</name>
<proteinExistence type="predicted"/>
<dbReference type="EMBL" id="JAMQAW010000118">
    <property type="protein sequence ID" value="MCM2394350.1"/>
    <property type="molecule type" value="Genomic_DNA"/>
</dbReference>
<comment type="caution">
    <text evidence="1">The sequence shown here is derived from an EMBL/GenBank/DDBJ whole genome shotgun (WGS) entry which is preliminary data.</text>
</comment>
<evidence type="ECO:0000313" key="2">
    <source>
        <dbReference type="Proteomes" id="UP001431429"/>
    </source>
</evidence>
<protein>
    <submittedName>
        <fullName evidence="1">Uncharacterized protein</fullName>
    </submittedName>
</protein>
<sequence>MMPTADQAIANAARLLERAEIELTNLPLMERLDELAASWLQLAALVMEKERV</sequence>
<organism evidence="1 2">
    <name type="scientific">Streptomyces albipurpureus</name>
    <dbReference type="NCBI Taxonomy" id="2897419"/>
    <lineage>
        <taxon>Bacteria</taxon>
        <taxon>Bacillati</taxon>
        <taxon>Actinomycetota</taxon>
        <taxon>Actinomycetes</taxon>
        <taxon>Kitasatosporales</taxon>
        <taxon>Streptomycetaceae</taxon>
        <taxon>Streptomyces</taxon>
    </lineage>
</organism>
<keyword evidence="2" id="KW-1185">Reference proteome</keyword>
<evidence type="ECO:0000313" key="1">
    <source>
        <dbReference type="EMBL" id="MCM2394350.1"/>
    </source>
</evidence>
<gene>
    <name evidence="1" type="ORF">NBG84_39825</name>
</gene>
<dbReference type="Proteomes" id="UP001431429">
    <property type="component" value="Unassembled WGS sequence"/>
</dbReference>
<reference evidence="1" key="1">
    <citation type="submission" date="2022-06" db="EMBL/GenBank/DDBJ databases">
        <title>Genome public.</title>
        <authorList>
            <person name="Sun Q."/>
        </authorList>
    </citation>
    <scope>NUCLEOTIDE SEQUENCE</scope>
    <source>
        <strain evidence="1">CWNU-1</strain>
    </source>
</reference>